<dbReference type="InParanoid" id="E9E732"/>
<gene>
    <name evidence="8" type="ORF">MAC_05680</name>
</gene>
<accession>E9E732</accession>
<keyword evidence="3" id="KW-0812">Transmembrane</keyword>
<evidence type="ECO:0000256" key="6">
    <source>
        <dbReference type="ARBA" id="ARBA00023180"/>
    </source>
</evidence>
<dbReference type="HOGENOM" id="CLU_1461646_0_0_1"/>
<feature type="region of interest" description="Disordered" evidence="7">
    <location>
        <begin position="153"/>
        <end position="185"/>
    </location>
</feature>
<dbReference type="GO" id="GO:0022857">
    <property type="term" value="F:transmembrane transporter activity"/>
    <property type="evidence" value="ECO:0007669"/>
    <property type="project" value="TreeGrafter"/>
</dbReference>
<keyword evidence="4" id="KW-1133">Transmembrane helix</keyword>
<keyword evidence="9" id="KW-1185">Reference proteome</keyword>
<sequence>MFVLLNLGVGLFSRFGPDTSKAEYIIIQIIFSFGLGLLTTSNLPAVQADLPESDAAVSTAAFDFLRSYGAIWGHGVSVPAPIFNARCALEACRVGDQTVRAVLDSGAAYGYVTNVLSRLPPAEPSGPRRGLILVFCEKEIMLRTTLETEYGFDDKKGNNADKAVENGASGASSDGETASIKPANK</sequence>
<keyword evidence="5" id="KW-0472">Membrane</keyword>
<dbReference type="OrthoDB" id="10021397at2759"/>
<proteinExistence type="predicted"/>
<evidence type="ECO:0000256" key="7">
    <source>
        <dbReference type="SAM" id="MobiDB-lite"/>
    </source>
</evidence>
<evidence type="ECO:0000256" key="3">
    <source>
        <dbReference type="ARBA" id="ARBA00022692"/>
    </source>
</evidence>
<evidence type="ECO:0000256" key="4">
    <source>
        <dbReference type="ARBA" id="ARBA00022989"/>
    </source>
</evidence>
<dbReference type="EMBL" id="GL698514">
    <property type="protein sequence ID" value="EFY88207.1"/>
    <property type="molecule type" value="Genomic_DNA"/>
</dbReference>
<evidence type="ECO:0000256" key="5">
    <source>
        <dbReference type="ARBA" id="ARBA00023136"/>
    </source>
</evidence>
<dbReference type="Proteomes" id="UP000002499">
    <property type="component" value="Unassembled WGS sequence"/>
</dbReference>
<evidence type="ECO:0000256" key="2">
    <source>
        <dbReference type="ARBA" id="ARBA00022448"/>
    </source>
</evidence>
<protein>
    <submittedName>
        <fullName evidence="8">Multidrug resistance protein fnx1</fullName>
    </submittedName>
</protein>
<dbReference type="AlphaFoldDB" id="E9E732"/>
<dbReference type="PANTHER" id="PTHR23501:SF187">
    <property type="entry name" value="MAJOR FACILITATOR SUPERFAMILY (MFS) PROFILE DOMAIN-CONTAINING PROTEIN"/>
    <property type="match status" value="1"/>
</dbReference>
<dbReference type="PANTHER" id="PTHR23501">
    <property type="entry name" value="MAJOR FACILITATOR SUPERFAMILY"/>
    <property type="match status" value="1"/>
</dbReference>
<dbReference type="GO" id="GO:0005886">
    <property type="term" value="C:plasma membrane"/>
    <property type="evidence" value="ECO:0007669"/>
    <property type="project" value="TreeGrafter"/>
</dbReference>
<comment type="subcellular location">
    <subcellularLocation>
        <location evidence="1">Membrane</location>
        <topology evidence="1">Multi-pass membrane protein</topology>
    </subcellularLocation>
</comment>
<evidence type="ECO:0000313" key="8">
    <source>
        <dbReference type="EMBL" id="EFY88207.1"/>
    </source>
</evidence>
<keyword evidence="6" id="KW-0325">Glycoprotein</keyword>
<evidence type="ECO:0000256" key="1">
    <source>
        <dbReference type="ARBA" id="ARBA00004141"/>
    </source>
</evidence>
<name>E9E732_METAQ</name>
<evidence type="ECO:0000313" key="9">
    <source>
        <dbReference type="Proteomes" id="UP000002499"/>
    </source>
</evidence>
<keyword evidence="2" id="KW-0813">Transport</keyword>
<feature type="compositionally biased region" description="Basic and acidic residues" evidence="7">
    <location>
        <begin position="153"/>
        <end position="164"/>
    </location>
</feature>
<reference evidence="8 9" key="1">
    <citation type="journal article" date="2011" name="PLoS Genet.">
        <title>Genome sequencing and comparative transcriptomics of the model entomopathogenic fungi Metarhizium anisopliae and M. acridum.</title>
        <authorList>
            <person name="Gao Q."/>
            <person name="Jin K."/>
            <person name="Ying S.H."/>
            <person name="Zhang Y."/>
            <person name="Xiao G."/>
            <person name="Shang Y."/>
            <person name="Duan Z."/>
            <person name="Hu X."/>
            <person name="Xie X.Q."/>
            <person name="Zhou G."/>
            <person name="Peng G."/>
            <person name="Luo Z."/>
            <person name="Huang W."/>
            <person name="Wang B."/>
            <person name="Fang W."/>
            <person name="Wang S."/>
            <person name="Zhong Y."/>
            <person name="Ma L.J."/>
            <person name="St Leger R.J."/>
            <person name="Zhao G.P."/>
            <person name="Pei Y."/>
            <person name="Feng M.G."/>
            <person name="Xia Y."/>
            <person name="Wang C."/>
        </authorList>
    </citation>
    <scope>NUCLEOTIDE SEQUENCE [LARGE SCALE GENOMIC DNA]</scope>
    <source>
        <strain evidence="8 9">CQMa 102</strain>
    </source>
</reference>
<organism evidence="9">
    <name type="scientific">Metarhizium acridum (strain CQMa 102)</name>
    <dbReference type="NCBI Taxonomy" id="655827"/>
    <lineage>
        <taxon>Eukaryota</taxon>
        <taxon>Fungi</taxon>
        <taxon>Dikarya</taxon>
        <taxon>Ascomycota</taxon>
        <taxon>Pezizomycotina</taxon>
        <taxon>Sordariomycetes</taxon>
        <taxon>Hypocreomycetidae</taxon>
        <taxon>Hypocreales</taxon>
        <taxon>Clavicipitaceae</taxon>
        <taxon>Metarhizium</taxon>
    </lineage>
</organism>
<dbReference type="OMA" id="AIFANRV"/>